<dbReference type="Proteomes" id="UP000001056">
    <property type="component" value="Unassembled WGS sequence"/>
</dbReference>
<dbReference type="AlphaFoldDB" id="Q2H405"/>
<proteinExistence type="predicted"/>
<gene>
    <name evidence="1" type="ORF">CHGG_06610</name>
</gene>
<dbReference type="HOGENOM" id="CLU_2621811_0_0_1"/>
<keyword evidence="2" id="KW-1185">Reference proteome</keyword>
<accession>Q2H405</accession>
<dbReference type="RefSeq" id="XP_001222705.1">
    <property type="nucleotide sequence ID" value="XM_001222704.1"/>
</dbReference>
<name>Q2H405_CHAGB</name>
<reference evidence="2" key="1">
    <citation type="journal article" date="2015" name="Genome Announc.">
        <title>Draft genome sequence of the cellulolytic fungus Chaetomium globosum.</title>
        <authorList>
            <person name="Cuomo C.A."/>
            <person name="Untereiner W.A."/>
            <person name="Ma L.-J."/>
            <person name="Grabherr M."/>
            <person name="Birren B.W."/>
        </authorList>
    </citation>
    <scope>NUCLEOTIDE SEQUENCE [LARGE SCALE GENOMIC DNA]</scope>
    <source>
        <strain evidence="2">ATCC 6205 / CBS 148.51 / DSM 1962 / NBRC 6347 / NRRL 1970</strain>
    </source>
</reference>
<dbReference type="InParanoid" id="Q2H405"/>
<dbReference type="VEuPathDB" id="FungiDB:CHGG_06610"/>
<sequence length="78" mass="8424">MDQTVGIPRPYCRAGGLRVTELVVALGFNNIKKQFDDGSDACESGPIPLSPLMAMCTASGEFILSAAWPCHLGHKLYR</sequence>
<evidence type="ECO:0000313" key="2">
    <source>
        <dbReference type="Proteomes" id="UP000001056"/>
    </source>
</evidence>
<organism evidence="1 2">
    <name type="scientific">Chaetomium globosum (strain ATCC 6205 / CBS 148.51 / DSM 1962 / NBRC 6347 / NRRL 1970)</name>
    <name type="common">Soil fungus</name>
    <dbReference type="NCBI Taxonomy" id="306901"/>
    <lineage>
        <taxon>Eukaryota</taxon>
        <taxon>Fungi</taxon>
        <taxon>Dikarya</taxon>
        <taxon>Ascomycota</taxon>
        <taxon>Pezizomycotina</taxon>
        <taxon>Sordariomycetes</taxon>
        <taxon>Sordariomycetidae</taxon>
        <taxon>Sordariales</taxon>
        <taxon>Chaetomiaceae</taxon>
        <taxon>Chaetomium</taxon>
    </lineage>
</organism>
<protein>
    <submittedName>
        <fullName evidence="1">Uncharacterized protein</fullName>
    </submittedName>
</protein>
<dbReference type="EMBL" id="CH408031">
    <property type="protein sequence ID" value="EAQ89991.1"/>
    <property type="molecule type" value="Genomic_DNA"/>
</dbReference>
<dbReference type="GeneID" id="4391121"/>
<evidence type="ECO:0000313" key="1">
    <source>
        <dbReference type="EMBL" id="EAQ89991.1"/>
    </source>
</evidence>